<evidence type="ECO:0000256" key="4">
    <source>
        <dbReference type="ARBA" id="ARBA00034247"/>
    </source>
</evidence>
<dbReference type="PANTHER" id="PTHR45138:SF9">
    <property type="entry name" value="DIGUANYLATE CYCLASE DGCM-RELATED"/>
    <property type="match status" value="1"/>
</dbReference>
<dbReference type="SMART" id="SM00267">
    <property type="entry name" value="GGDEF"/>
    <property type="match status" value="1"/>
</dbReference>
<evidence type="ECO:0000256" key="2">
    <source>
        <dbReference type="ARBA" id="ARBA00004533"/>
    </source>
</evidence>
<dbReference type="GO" id="GO:0043709">
    <property type="term" value="P:cell adhesion involved in single-species biofilm formation"/>
    <property type="evidence" value="ECO:0007669"/>
    <property type="project" value="TreeGrafter"/>
</dbReference>
<dbReference type="InterPro" id="IPR035965">
    <property type="entry name" value="PAS-like_dom_sf"/>
</dbReference>
<dbReference type="Pfam" id="PF00990">
    <property type="entry name" value="GGDEF"/>
    <property type="match status" value="1"/>
</dbReference>
<accession>A0A653EAD1</accession>
<evidence type="ECO:0000259" key="5">
    <source>
        <dbReference type="PROSITE" id="PS50887"/>
    </source>
</evidence>
<dbReference type="InterPro" id="IPR029787">
    <property type="entry name" value="Nucleotide_cyclase"/>
</dbReference>
<dbReference type="Gene3D" id="3.30.450.20">
    <property type="entry name" value="PAS domain"/>
    <property type="match status" value="1"/>
</dbReference>
<dbReference type="Gene3D" id="3.30.70.270">
    <property type="match status" value="1"/>
</dbReference>
<evidence type="ECO:0000256" key="1">
    <source>
        <dbReference type="ARBA" id="ARBA00001946"/>
    </source>
</evidence>
<dbReference type="InterPro" id="IPR043128">
    <property type="entry name" value="Rev_trsase/Diguanyl_cyclase"/>
</dbReference>
<dbReference type="PROSITE" id="PS50887">
    <property type="entry name" value="GGDEF"/>
    <property type="match status" value="1"/>
</dbReference>
<dbReference type="PANTHER" id="PTHR45138">
    <property type="entry name" value="REGULATORY COMPONENTS OF SENSORY TRANSDUCTION SYSTEM"/>
    <property type="match status" value="1"/>
</dbReference>
<proteinExistence type="predicted"/>
<dbReference type="EC" id="2.7.7.65" evidence="3"/>
<name>A0A653EAD1_9PSED</name>
<dbReference type="EMBL" id="LR215729">
    <property type="protein sequence ID" value="VEV99527.1"/>
    <property type="molecule type" value="Genomic_DNA"/>
</dbReference>
<evidence type="ECO:0000256" key="3">
    <source>
        <dbReference type="ARBA" id="ARBA00012528"/>
    </source>
</evidence>
<gene>
    <name evidence="6" type="ORF">PMYSY11_4484</name>
</gene>
<dbReference type="FunFam" id="3.30.70.270:FF:000001">
    <property type="entry name" value="Diguanylate cyclase domain protein"/>
    <property type="match status" value="1"/>
</dbReference>
<protein>
    <recommendedName>
        <fullName evidence="3">diguanylate cyclase</fullName>
        <ecNumber evidence="3">2.7.7.65</ecNumber>
    </recommendedName>
</protein>
<comment type="catalytic activity">
    <reaction evidence="4">
        <text>2 GTP = 3',3'-c-di-GMP + 2 diphosphate</text>
        <dbReference type="Rhea" id="RHEA:24898"/>
        <dbReference type="ChEBI" id="CHEBI:33019"/>
        <dbReference type="ChEBI" id="CHEBI:37565"/>
        <dbReference type="ChEBI" id="CHEBI:58805"/>
        <dbReference type="EC" id="2.7.7.65"/>
    </reaction>
</comment>
<comment type="cofactor">
    <cofactor evidence="1">
        <name>Mg(2+)</name>
        <dbReference type="ChEBI" id="CHEBI:18420"/>
    </cofactor>
</comment>
<dbReference type="GO" id="GO:0052621">
    <property type="term" value="F:diguanylate cyclase activity"/>
    <property type="evidence" value="ECO:0007669"/>
    <property type="project" value="UniProtKB-EC"/>
</dbReference>
<dbReference type="CDD" id="cd01949">
    <property type="entry name" value="GGDEF"/>
    <property type="match status" value="1"/>
</dbReference>
<evidence type="ECO:0000313" key="6">
    <source>
        <dbReference type="EMBL" id="VEV99527.1"/>
    </source>
</evidence>
<reference evidence="6" key="1">
    <citation type="submission" date="2019-02" db="EMBL/GenBank/DDBJ databases">
        <authorList>
            <consortium name="Genoscope - CEA"/>
            <person name="William W."/>
        </authorList>
    </citation>
    <scope>NUCLEOTIDE SEQUENCE [LARGE SCALE GENOMIC DNA]</scope>
    <source>
        <strain evidence="6">YSy11</strain>
    </source>
</reference>
<dbReference type="RefSeq" id="WP_150549555.1">
    <property type="nucleotide sequence ID" value="NZ_LR215729.2"/>
</dbReference>
<organism evidence="6">
    <name type="scientific">Pseudomonas marincola</name>
    <dbReference type="NCBI Taxonomy" id="437900"/>
    <lineage>
        <taxon>Bacteria</taxon>
        <taxon>Pseudomonadati</taxon>
        <taxon>Pseudomonadota</taxon>
        <taxon>Gammaproteobacteria</taxon>
        <taxon>Pseudomonadales</taxon>
        <taxon>Pseudomonadaceae</taxon>
        <taxon>Pseudomonas</taxon>
    </lineage>
</organism>
<feature type="domain" description="GGDEF" evidence="5">
    <location>
        <begin position="169"/>
        <end position="301"/>
    </location>
</feature>
<dbReference type="InterPro" id="IPR000160">
    <property type="entry name" value="GGDEF_dom"/>
</dbReference>
<dbReference type="GO" id="GO:0005886">
    <property type="term" value="C:plasma membrane"/>
    <property type="evidence" value="ECO:0007669"/>
    <property type="project" value="UniProtKB-SubCell"/>
</dbReference>
<dbReference type="SUPFAM" id="SSF55073">
    <property type="entry name" value="Nucleotide cyclase"/>
    <property type="match status" value="1"/>
</dbReference>
<sequence>MINVEMMASVLEALPDPAFILSRSGKYVAVFGGRDTRYYHDGSGLVGLTITDLVKTEKANWFLGQIDRALATGKLLVEEYELSNRDVKGLSDEGPVEPIWFEGRIQALDFQVDDEDVVLWVASNISERHQLEVRLRELSDTDQLTGLYNRRKLERDLSGHYQNFVRHRVPTAVLMFDLDNLKQVNDAFGHHVGDDMIMAVADMCRSHLRQNDTACRFGGDEFVIALPNTGHEQASQFAERLHQSFAEKLSRFSVGASTATSSVGVTIMLPADGSYEDTLKRADAALYDAKRLGKDRVVFAD</sequence>
<comment type="subcellular location">
    <subcellularLocation>
        <location evidence="2">Cell inner membrane</location>
    </subcellularLocation>
</comment>
<dbReference type="GO" id="GO:1902201">
    <property type="term" value="P:negative regulation of bacterial-type flagellum-dependent cell motility"/>
    <property type="evidence" value="ECO:0007669"/>
    <property type="project" value="TreeGrafter"/>
</dbReference>
<dbReference type="SUPFAM" id="SSF55785">
    <property type="entry name" value="PYP-like sensor domain (PAS domain)"/>
    <property type="match status" value="1"/>
</dbReference>
<dbReference type="NCBIfam" id="TIGR00254">
    <property type="entry name" value="GGDEF"/>
    <property type="match status" value="1"/>
</dbReference>
<dbReference type="InterPro" id="IPR050469">
    <property type="entry name" value="Diguanylate_Cyclase"/>
</dbReference>
<dbReference type="AlphaFoldDB" id="A0A653EAD1"/>